<evidence type="ECO:0000256" key="2">
    <source>
        <dbReference type="SAM" id="MobiDB-lite"/>
    </source>
</evidence>
<gene>
    <name evidence="4" type="ORF">AB1207_15165</name>
</gene>
<dbReference type="SMART" id="SM00507">
    <property type="entry name" value="HNHc"/>
    <property type="match status" value="1"/>
</dbReference>
<organism evidence="4 5">
    <name type="scientific">Kineococcus endophyticus</name>
    <dbReference type="NCBI Taxonomy" id="1181883"/>
    <lineage>
        <taxon>Bacteria</taxon>
        <taxon>Bacillati</taxon>
        <taxon>Actinomycetota</taxon>
        <taxon>Actinomycetes</taxon>
        <taxon>Kineosporiales</taxon>
        <taxon>Kineosporiaceae</taxon>
        <taxon>Kineococcus</taxon>
    </lineage>
</organism>
<dbReference type="InterPro" id="IPR002711">
    <property type="entry name" value="HNH"/>
</dbReference>
<reference evidence="4 5" key="1">
    <citation type="submission" date="2024-07" db="EMBL/GenBank/DDBJ databases">
        <authorList>
            <person name="Thanompreechachai J."/>
            <person name="Duangmal K."/>
        </authorList>
    </citation>
    <scope>NUCLEOTIDE SEQUENCE [LARGE SCALE GENOMIC DNA]</scope>
    <source>
        <strain evidence="4 5">KCTC 19886</strain>
    </source>
</reference>
<dbReference type="InterPro" id="IPR003615">
    <property type="entry name" value="HNH_nuc"/>
</dbReference>
<evidence type="ECO:0000313" key="4">
    <source>
        <dbReference type="EMBL" id="MEW9266091.1"/>
    </source>
</evidence>
<evidence type="ECO:0000259" key="3">
    <source>
        <dbReference type="SMART" id="SM00507"/>
    </source>
</evidence>
<dbReference type="RefSeq" id="WP_367639217.1">
    <property type="nucleotide sequence ID" value="NZ_JBFNQN010000010.1"/>
</dbReference>
<sequence length="486" mass="52352">MTPTAQHAAQDALTRLSSALDDLLTLPTGTLDRDDVDHAVRSAYALGNRLDAAKLRLLRAALDHTTDGTVTDLLATHPVNLSRTHARKDVAAARHTDPDTLEDGGWDGRIGGLRGDRGSLARLGAQLTAGNTTLAHVHSAVTALRSIPTTVRRGTVDVEVEMASGERVWTTKRRSDLLDGFLATVTATQPLATSTHVLDELLTRLDPDRVDRGYRDLEPDTTSRRALTFTRHHGMLRMTVDLDEHAAVIVRAAVDAASRPNPTNGADSAEPDTRSTMQRRHDGLVTTGAHHPASDLDPVVAHKATVVLRATLDHDGTVNVGTASVDGHGPVSDATLRAATCDADLSVAVLDRLGRPRSLHTQHRHATPAQRLLVAERDRGCTAPGCGAPAWACHYHHVVHWADGGPTSIENLILLCGRHHRALHAGRLEARFAEDGLPETRTLHRHLGRLADPGPWTRNDHPGLLARARELSATLQRDDPPDRAAA</sequence>
<comment type="caution">
    <text evidence="4">The sequence shown here is derived from an EMBL/GenBank/DDBJ whole genome shotgun (WGS) entry which is preliminary data.</text>
</comment>
<protein>
    <submittedName>
        <fullName evidence="4">DUF222 domain-containing protein</fullName>
    </submittedName>
</protein>
<dbReference type="CDD" id="cd00085">
    <property type="entry name" value="HNHc"/>
    <property type="match status" value="1"/>
</dbReference>
<evidence type="ECO:0000313" key="5">
    <source>
        <dbReference type="Proteomes" id="UP001555826"/>
    </source>
</evidence>
<feature type="domain" description="HNH nuclease" evidence="3">
    <location>
        <begin position="369"/>
        <end position="421"/>
    </location>
</feature>
<feature type="region of interest" description="Disordered" evidence="2">
    <location>
        <begin position="258"/>
        <end position="277"/>
    </location>
</feature>
<comment type="similarity">
    <text evidence="1">Belongs to the Rv1128c/1148c/1588c/1702c/1945/3466 family.</text>
</comment>
<dbReference type="InterPro" id="IPR003870">
    <property type="entry name" value="DUF222"/>
</dbReference>
<keyword evidence="5" id="KW-1185">Reference proteome</keyword>
<dbReference type="EMBL" id="JBFNQN010000010">
    <property type="protein sequence ID" value="MEW9266091.1"/>
    <property type="molecule type" value="Genomic_DNA"/>
</dbReference>
<dbReference type="Pfam" id="PF01844">
    <property type="entry name" value="HNH"/>
    <property type="match status" value="1"/>
</dbReference>
<name>A0ABV3P8X5_9ACTN</name>
<dbReference type="Gene3D" id="1.10.30.50">
    <property type="match status" value="1"/>
</dbReference>
<evidence type="ECO:0000256" key="1">
    <source>
        <dbReference type="ARBA" id="ARBA00023450"/>
    </source>
</evidence>
<dbReference type="Pfam" id="PF02720">
    <property type="entry name" value="DUF222"/>
    <property type="match status" value="1"/>
</dbReference>
<proteinExistence type="inferred from homology"/>
<accession>A0ABV3P8X5</accession>
<dbReference type="Proteomes" id="UP001555826">
    <property type="component" value="Unassembled WGS sequence"/>
</dbReference>